<protein>
    <submittedName>
        <fullName evidence="1">Uncharacterized protein</fullName>
    </submittedName>
</protein>
<evidence type="ECO:0000313" key="1">
    <source>
        <dbReference type="EMBL" id="KIM54451.1"/>
    </source>
</evidence>
<gene>
    <name evidence="1" type="ORF">SCLCIDRAFT_375394</name>
</gene>
<dbReference type="AlphaFoldDB" id="A0A0C3DED6"/>
<dbReference type="InParanoid" id="A0A0C3DED6"/>
<reference evidence="2" key="2">
    <citation type="submission" date="2015-01" db="EMBL/GenBank/DDBJ databases">
        <title>Evolutionary Origins and Diversification of the Mycorrhizal Mutualists.</title>
        <authorList>
            <consortium name="DOE Joint Genome Institute"/>
            <consortium name="Mycorrhizal Genomics Consortium"/>
            <person name="Kohler A."/>
            <person name="Kuo A."/>
            <person name="Nagy L.G."/>
            <person name="Floudas D."/>
            <person name="Copeland A."/>
            <person name="Barry K.W."/>
            <person name="Cichocki N."/>
            <person name="Veneault-Fourrey C."/>
            <person name="LaButti K."/>
            <person name="Lindquist E.A."/>
            <person name="Lipzen A."/>
            <person name="Lundell T."/>
            <person name="Morin E."/>
            <person name="Murat C."/>
            <person name="Riley R."/>
            <person name="Ohm R."/>
            <person name="Sun H."/>
            <person name="Tunlid A."/>
            <person name="Henrissat B."/>
            <person name="Grigoriev I.V."/>
            <person name="Hibbett D.S."/>
            <person name="Martin F."/>
        </authorList>
    </citation>
    <scope>NUCLEOTIDE SEQUENCE [LARGE SCALE GENOMIC DNA]</scope>
    <source>
        <strain evidence="2">Foug A</strain>
    </source>
</reference>
<accession>A0A0C3DED6</accession>
<evidence type="ECO:0000313" key="2">
    <source>
        <dbReference type="Proteomes" id="UP000053989"/>
    </source>
</evidence>
<dbReference type="HOGENOM" id="CLU_3051708_0_0_1"/>
<reference evidence="1 2" key="1">
    <citation type="submission" date="2014-04" db="EMBL/GenBank/DDBJ databases">
        <authorList>
            <consortium name="DOE Joint Genome Institute"/>
            <person name="Kuo A."/>
            <person name="Kohler A."/>
            <person name="Nagy L.G."/>
            <person name="Floudas D."/>
            <person name="Copeland A."/>
            <person name="Barry K.W."/>
            <person name="Cichocki N."/>
            <person name="Veneault-Fourrey C."/>
            <person name="LaButti K."/>
            <person name="Lindquist E.A."/>
            <person name="Lipzen A."/>
            <person name="Lundell T."/>
            <person name="Morin E."/>
            <person name="Murat C."/>
            <person name="Sun H."/>
            <person name="Tunlid A."/>
            <person name="Henrissat B."/>
            <person name="Grigoriev I.V."/>
            <person name="Hibbett D.S."/>
            <person name="Martin F."/>
            <person name="Nordberg H.P."/>
            <person name="Cantor M.N."/>
            <person name="Hua S.X."/>
        </authorList>
    </citation>
    <scope>NUCLEOTIDE SEQUENCE [LARGE SCALE GENOMIC DNA]</scope>
    <source>
        <strain evidence="1 2">Foug A</strain>
    </source>
</reference>
<keyword evidence="2" id="KW-1185">Reference proteome</keyword>
<dbReference type="Proteomes" id="UP000053989">
    <property type="component" value="Unassembled WGS sequence"/>
</dbReference>
<sequence length="54" mass="6672">MVVGLAARLTSRMRKPIDQHWNLEINIFIQECWKTWYMVYLQRRFSNVYTSLTY</sequence>
<name>A0A0C3DED6_9AGAM</name>
<organism evidence="1 2">
    <name type="scientific">Scleroderma citrinum Foug A</name>
    <dbReference type="NCBI Taxonomy" id="1036808"/>
    <lineage>
        <taxon>Eukaryota</taxon>
        <taxon>Fungi</taxon>
        <taxon>Dikarya</taxon>
        <taxon>Basidiomycota</taxon>
        <taxon>Agaricomycotina</taxon>
        <taxon>Agaricomycetes</taxon>
        <taxon>Agaricomycetidae</taxon>
        <taxon>Boletales</taxon>
        <taxon>Sclerodermatineae</taxon>
        <taxon>Sclerodermataceae</taxon>
        <taxon>Scleroderma</taxon>
    </lineage>
</organism>
<dbReference type="EMBL" id="KN822154">
    <property type="protein sequence ID" value="KIM54451.1"/>
    <property type="molecule type" value="Genomic_DNA"/>
</dbReference>
<proteinExistence type="predicted"/>